<feature type="transmembrane region" description="Helical" evidence="1">
    <location>
        <begin position="32"/>
        <end position="49"/>
    </location>
</feature>
<evidence type="ECO:0000256" key="1">
    <source>
        <dbReference type="SAM" id="Phobius"/>
    </source>
</evidence>
<dbReference type="Proteomes" id="UP000255165">
    <property type="component" value="Unassembled WGS sequence"/>
</dbReference>
<keyword evidence="1" id="KW-1133">Transmembrane helix</keyword>
<evidence type="ECO:0000313" key="3">
    <source>
        <dbReference type="Proteomes" id="UP000255165"/>
    </source>
</evidence>
<dbReference type="NCBIfam" id="TIGR03510">
    <property type="entry name" value="XapX"/>
    <property type="match status" value="1"/>
</dbReference>
<accession>A0A370NI99</accession>
<dbReference type="EMBL" id="QKWJ01000102">
    <property type="protein sequence ID" value="RDK05341.1"/>
    <property type="molecule type" value="Genomic_DNA"/>
</dbReference>
<reference evidence="3" key="1">
    <citation type="submission" date="2018-06" db="EMBL/GenBank/DDBJ databases">
        <authorList>
            <person name="Feng T."/>
            <person name="Jeon C.O."/>
        </authorList>
    </citation>
    <scope>NUCLEOTIDE SEQUENCE [LARGE SCALE GENOMIC DNA]</scope>
    <source>
        <strain evidence="3">S23</strain>
    </source>
</reference>
<proteinExistence type="predicted"/>
<evidence type="ECO:0000313" key="2">
    <source>
        <dbReference type="EMBL" id="RDK05341.1"/>
    </source>
</evidence>
<name>A0A370NI99_9BURK</name>
<comment type="caution">
    <text evidence="2">The sequence shown here is derived from an EMBL/GenBank/DDBJ whole genome shotgun (WGS) entry which is preliminary data.</text>
</comment>
<dbReference type="InterPro" id="IPR020017">
    <property type="entry name" value="XapX_domain"/>
</dbReference>
<evidence type="ECO:0008006" key="4">
    <source>
        <dbReference type="Google" id="ProtNLM"/>
    </source>
</evidence>
<keyword evidence="1" id="KW-0472">Membrane</keyword>
<dbReference type="Pfam" id="PF07235">
    <property type="entry name" value="DUF1427"/>
    <property type="match status" value="1"/>
</dbReference>
<dbReference type="AlphaFoldDB" id="A0A370NI99"/>
<gene>
    <name evidence="2" type="ORF">DN412_37625</name>
</gene>
<sequence length="101" mass="10545">MKPYFLSLVAGVLAGAIYALLAARSPAPPTLALVVLLGILLGEQVVPVAKRIGSSVPFSAALFYSQQTPGLTGATARRTAQQAFWSVQSPSPADTHHDRTS</sequence>
<organism evidence="2 3">
    <name type="scientific">Cupriavidus lacunae</name>
    <dbReference type="NCBI Taxonomy" id="2666307"/>
    <lineage>
        <taxon>Bacteria</taxon>
        <taxon>Pseudomonadati</taxon>
        <taxon>Pseudomonadota</taxon>
        <taxon>Betaproteobacteria</taxon>
        <taxon>Burkholderiales</taxon>
        <taxon>Burkholderiaceae</taxon>
        <taxon>Cupriavidus</taxon>
    </lineage>
</organism>
<keyword evidence="3" id="KW-1185">Reference proteome</keyword>
<dbReference type="InterPro" id="IPR009872">
    <property type="entry name" value="DUF1427"/>
</dbReference>
<protein>
    <recommendedName>
        <fullName evidence="4">XapX domain-containing protein</fullName>
    </recommendedName>
</protein>
<keyword evidence="1" id="KW-0812">Transmembrane</keyword>
<dbReference type="RefSeq" id="WP_115216190.1">
    <property type="nucleotide sequence ID" value="NZ_QKWJ01000102.1"/>
</dbReference>